<name>A0A9W5RDG1_9ACTO</name>
<dbReference type="SUPFAM" id="SSF55729">
    <property type="entry name" value="Acyl-CoA N-acyltransferases (Nat)"/>
    <property type="match status" value="1"/>
</dbReference>
<keyword evidence="3" id="KW-1185">Reference proteome</keyword>
<evidence type="ECO:0000313" key="3">
    <source>
        <dbReference type="Proteomes" id="UP000014387"/>
    </source>
</evidence>
<evidence type="ECO:0000313" key="2">
    <source>
        <dbReference type="EMBL" id="EPD30387.1"/>
    </source>
</evidence>
<organism evidence="2 3">
    <name type="scientific">Gleimia europaea ACS-120-V-Col10b</name>
    <dbReference type="NCBI Taxonomy" id="883069"/>
    <lineage>
        <taxon>Bacteria</taxon>
        <taxon>Bacillati</taxon>
        <taxon>Actinomycetota</taxon>
        <taxon>Actinomycetes</taxon>
        <taxon>Actinomycetales</taxon>
        <taxon>Actinomycetaceae</taxon>
        <taxon>Gleimia</taxon>
    </lineage>
</organism>
<dbReference type="InterPro" id="IPR016181">
    <property type="entry name" value="Acyl_CoA_acyltransferase"/>
</dbReference>
<dbReference type="InterPro" id="IPR000182">
    <property type="entry name" value="GNAT_dom"/>
</dbReference>
<protein>
    <recommendedName>
        <fullName evidence="1">N-acetyltransferase domain-containing protein</fullName>
    </recommendedName>
</protein>
<dbReference type="Proteomes" id="UP000014387">
    <property type="component" value="Unassembled WGS sequence"/>
</dbReference>
<dbReference type="AlphaFoldDB" id="A0A9W5RDG1"/>
<evidence type="ECO:0000259" key="1">
    <source>
        <dbReference type="PROSITE" id="PS51186"/>
    </source>
</evidence>
<comment type="caution">
    <text evidence="2">The sequence shown here is derived from an EMBL/GenBank/DDBJ whole genome shotgun (WGS) entry which is preliminary data.</text>
</comment>
<gene>
    <name evidence="2" type="ORF">HMPREF9238_00125</name>
</gene>
<feature type="domain" description="N-acetyltransferase" evidence="1">
    <location>
        <begin position="170"/>
        <end position="320"/>
    </location>
</feature>
<accession>A0A9W5RDG1</accession>
<reference evidence="2 3" key="1">
    <citation type="submission" date="2013-05" db="EMBL/GenBank/DDBJ databases">
        <title>The Genome Sequence of Actinomyces europaeus ACS-120-V-COL10B.</title>
        <authorList>
            <consortium name="The Broad Institute Genomics Platform"/>
            <person name="Earl A."/>
            <person name="Ward D."/>
            <person name="Feldgarden M."/>
            <person name="Gevers D."/>
            <person name="Saerens B."/>
            <person name="Vaneechoutte M."/>
            <person name="Walker B."/>
            <person name="Young S."/>
            <person name="Zeng Q."/>
            <person name="Gargeya S."/>
            <person name="Fitzgerald M."/>
            <person name="Haas B."/>
            <person name="Abouelleil A."/>
            <person name="Allen A.W."/>
            <person name="Alvarado L."/>
            <person name="Arachchi H.M."/>
            <person name="Berlin A.M."/>
            <person name="Chapman S.B."/>
            <person name="Gainer-Dewar J."/>
            <person name="Goldberg J."/>
            <person name="Griggs A."/>
            <person name="Gujja S."/>
            <person name="Hansen M."/>
            <person name="Howarth C."/>
            <person name="Imamovic A."/>
            <person name="Ireland A."/>
            <person name="Larimer J."/>
            <person name="McCowan C."/>
            <person name="Murphy C."/>
            <person name="Pearson M."/>
            <person name="Poon T.W."/>
            <person name="Priest M."/>
            <person name="Roberts A."/>
            <person name="Saif S."/>
            <person name="Shea T."/>
            <person name="Sisk P."/>
            <person name="Sykes S."/>
            <person name="Wortman J."/>
            <person name="Nusbaum C."/>
            <person name="Birren B."/>
        </authorList>
    </citation>
    <scope>NUCLEOTIDE SEQUENCE [LARGE SCALE GENOMIC DNA]</scope>
    <source>
        <strain evidence="2 3">ACS-120-V-Col10b</strain>
    </source>
</reference>
<sequence length="320" mass="36078">MLPPGQECSWRFLDVRDSRMLADLQHRIEKSDNLPYRTSEEEIAELFSYSDEFFAIGGFIDDKLRVYGYIRLFDDEPVVASCRGGVDPKFRGIGFGRVLVEWHTQTATAALLAMGGESKQILFNVEEGHRVLEEYLLEYGYEWNRSYFDMRAALDKEPEFVEVDPFITIVPWESVDEDKIDHAMDLITRGEGGRGETYKWNGEDRAGFIPEWSFVALSRATDREAIAGLIMASKYFQDWSVLGWREGTIDMLAVLPDFKDQTIAPALISASMRAQKNAGMDAVLAGLSSLSSPSMMSVYDSLGFATVATSRVYTLAVTEE</sequence>
<dbReference type="GO" id="GO:0016747">
    <property type="term" value="F:acyltransferase activity, transferring groups other than amino-acyl groups"/>
    <property type="evidence" value="ECO:0007669"/>
    <property type="project" value="InterPro"/>
</dbReference>
<feature type="domain" description="N-acetyltransferase" evidence="1">
    <location>
        <begin position="13"/>
        <end position="161"/>
    </location>
</feature>
<dbReference type="PROSITE" id="PS51186">
    <property type="entry name" value="GNAT"/>
    <property type="match status" value="2"/>
</dbReference>
<dbReference type="Gene3D" id="3.40.630.30">
    <property type="match status" value="1"/>
</dbReference>
<proteinExistence type="predicted"/>
<dbReference type="EMBL" id="AGWN01000001">
    <property type="protein sequence ID" value="EPD30387.1"/>
    <property type="molecule type" value="Genomic_DNA"/>
</dbReference>